<protein>
    <submittedName>
        <fullName evidence="1">Uncharacterized protein</fullName>
    </submittedName>
</protein>
<dbReference type="AlphaFoldDB" id="A0A0F9CPX7"/>
<gene>
    <name evidence="1" type="ORF">LCGC14_2374760</name>
</gene>
<proteinExistence type="predicted"/>
<comment type="caution">
    <text evidence="1">The sequence shown here is derived from an EMBL/GenBank/DDBJ whole genome shotgun (WGS) entry which is preliminary data.</text>
</comment>
<evidence type="ECO:0000313" key="1">
    <source>
        <dbReference type="EMBL" id="KKL28477.1"/>
    </source>
</evidence>
<sequence length="138" mass="14623">MAKTEIRSGQFLDGSLVDADVSDSAAIKLTKSENVVTGLTDQATITTDASAGTIFTVTLAGNRTLAAPTNPVDGMKRIWRFKQDATGSRTITLNAVFRLGTDITTITLTTTASKTDYVGAIYNGTDAKWDIVAFIKGL</sequence>
<name>A0A0F9CPX7_9ZZZZ</name>
<organism evidence="1">
    <name type="scientific">marine sediment metagenome</name>
    <dbReference type="NCBI Taxonomy" id="412755"/>
    <lineage>
        <taxon>unclassified sequences</taxon>
        <taxon>metagenomes</taxon>
        <taxon>ecological metagenomes</taxon>
    </lineage>
</organism>
<reference evidence="1" key="1">
    <citation type="journal article" date="2015" name="Nature">
        <title>Complex archaea that bridge the gap between prokaryotes and eukaryotes.</title>
        <authorList>
            <person name="Spang A."/>
            <person name="Saw J.H."/>
            <person name="Jorgensen S.L."/>
            <person name="Zaremba-Niedzwiedzka K."/>
            <person name="Martijn J."/>
            <person name="Lind A.E."/>
            <person name="van Eijk R."/>
            <person name="Schleper C."/>
            <person name="Guy L."/>
            <person name="Ettema T.J."/>
        </authorList>
    </citation>
    <scope>NUCLEOTIDE SEQUENCE</scope>
</reference>
<accession>A0A0F9CPX7</accession>
<dbReference type="EMBL" id="LAZR01035084">
    <property type="protein sequence ID" value="KKL28477.1"/>
    <property type="molecule type" value="Genomic_DNA"/>
</dbReference>